<gene>
    <name evidence="2" type="ORF">GR257_17635</name>
</gene>
<feature type="region of interest" description="Disordered" evidence="1">
    <location>
        <begin position="1"/>
        <end position="30"/>
    </location>
</feature>
<dbReference type="EMBL" id="WUFV01000009">
    <property type="protein sequence ID" value="NEK16670.1"/>
    <property type="molecule type" value="Genomic_DNA"/>
</dbReference>
<evidence type="ECO:0000256" key="1">
    <source>
        <dbReference type="SAM" id="MobiDB-lite"/>
    </source>
</evidence>
<organism evidence="2 3">
    <name type="scientific">Rhizobium leguminosarum</name>
    <dbReference type="NCBI Taxonomy" id="384"/>
    <lineage>
        <taxon>Bacteria</taxon>
        <taxon>Pseudomonadati</taxon>
        <taxon>Pseudomonadota</taxon>
        <taxon>Alphaproteobacteria</taxon>
        <taxon>Hyphomicrobiales</taxon>
        <taxon>Rhizobiaceae</taxon>
        <taxon>Rhizobium/Agrobacterium group</taxon>
        <taxon>Rhizobium</taxon>
    </lineage>
</organism>
<name>A0A7K3VHM2_RHILE</name>
<sequence>MSKDLGFGKTKLDLSGFEPQPKAADDEPLASADAVAEKAGFVSREPVERLARVRKPAEPYDTAYIRAPVSVINRLKAYCNESGLSYGQALEEMMRKAGI</sequence>
<protein>
    <recommendedName>
        <fullName evidence="4">Stability/partitioning determinant</fullName>
    </recommendedName>
</protein>
<evidence type="ECO:0008006" key="4">
    <source>
        <dbReference type="Google" id="ProtNLM"/>
    </source>
</evidence>
<comment type="caution">
    <text evidence="2">The sequence shown here is derived from an EMBL/GenBank/DDBJ whole genome shotgun (WGS) entry which is preliminary data.</text>
</comment>
<dbReference type="AlphaFoldDB" id="A0A7K3VHM2"/>
<reference evidence="2 3" key="1">
    <citation type="submission" date="2019-12" db="EMBL/GenBank/DDBJ databases">
        <title>Rhizobium genotypes associated with high levels of biological nitrogen fixation by grain legumes in a temperate-maritime cropping system.</title>
        <authorList>
            <person name="Maluk M."/>
            <person name="Francesc Ferrando Molina F."/>
            <person name="Lopez Del Egido L."/>
            <person name="Lafos M."/>
            <person name="Langarica-Fuentes A."/>
            <person name="Gebre Yohannes G."/>
            <person name="Young M.W."/>
            <person name="Martin P."/>
            <person name="Gantlett R."/>
            <person name="Kenicer G."/>
            <person name="Hawes C."/>
            <person name="Begg G.S."/>
            <person name="Quilliam R.S."/>
            <person name="Squire G.R."/>
            <person name="Poole P.S."/>
            <person name="Young P.W."/>
            <person name="Iannetta P.M."/>
            <person name="James E.K."/>
        </authorList>
    </citation>
    <scope>NUCLEOTIDE SEQUENCE [LARGE SCALE GENOMIC DNA]</scope>
    <source>
        <strain evidence="2 3">JHI54</strain>
    </source>
</reference>
<dbReference type="Proteomes" id="UP000471705">
    <property type="component" value="Unassembled WGS sequence"/>
</dbReference>
<accession>A0A7K3VHM2</accession>
<evidence type="ECO:0000313" key="3">
    <source>
        <dbReference type="Proteomes" id="UP000471705"/>
    </source>
</evidence>
<proteinExistence type="predicted"/>
<evidence type="ECO:0000313" key="2">
    <source>
        <dbReference type="EMBL" id="NEK16670.1"/>
    </source>
</evidence>
<dbReference type="RefSeq" id="WP_164047521.1">
    <property type="nucleotide sequence ID" value="NZ_WUFV01000009.1"/>
</dbReference>